<evidence type="ECO:0000259" key="2">
    <source>
        <dbReference type="Pfam" id="PF23559"/>
    </source>
</evidence>
<feature type="domain" description="Disease resistance protein winged helix" evidence="2">
    <location>
        <begin position="2"/>
        <end position="63"/>
    </location>
</feature>
<evidence type="ECO:0000313" key="5">
    <source>
        <dbReference type="Proteomes" id="UP000607653"/>
    </source>
</evidence>
<dbReference type="AlphaFoldDB" id="A0A822ZE19"/>
<sequence>MRLIRMWMAEGFIQIKQGIKSLEEIGESYFFELLNRRLFQIEGITADGRVDTCRVHDLIREIIISKARDQNFGSIVVAGDAKDTIMVDKRIRRLSIHNGCEKIIIAQEAESFIHLRSLFMFRVDTLSNTFRSAFFFSRPKLLKVLDLRGAPLEEFPEEFTNCFHLRYLSVRNTKIKENPDSMKKLQNLETLDLKKTYVSELPVGILNLYKLRHLLVYYPYNFD</sequence>
<organism evidence="4 5">
    <name type="scientific">Nelumbo nucifera</name>
    <name type="common">Sacred lotus</name>
    <dbReference type="NCBI Taxonomy" id="4432"/>
    <lineage>
        <taxon>Eukaryota</taxon>
        <taxon>Viridiplantae</taxon>
        <taxon>Streptophyta</taxon>
        <taxon>Embryophyta</taxon>
        <taxon>Tracheophyta</taxon>
        <taxon>Spermatophyta</taxon>
        <taxon>Magnoliopsida</taxon>
        <taxon>Proteales</taxon>
        <taxon>Nelumbonaceae</taxon>
        <taxon>Nelumbo</taxon>
    </lineage>
</organism>
<reference evidence="4 5" key="1">
    <citation type="journal article" date="2020" name="Mol. Biol. Evol.">
        <title>Distinct Expression and Methylation Patterns for Genes with Different Fates following a Single Whole-Genome Duplication in Flowering Plants.</title>
        <authorList>
            <person name="Shi T."/>
            <person name="Rahmani R.S."/>
            <person name="Gugger P.F."/>
            <person name="Wang M."/>
            <person name="Li H."/>
            <person name="Zhang Y."/>
            <person name="Li Z."/>
            <person name="Wang Q."/>
            <person name="Van de Peer Y."/>
            <person name="Marchal K."/>
            <person name="Chen J."/>
        </authorList>
    </citation>
    <scope>NUCLEOTIDE SEQUENCE [LARGE SCALE GENOMIC DNA]</scope>
    <source>
        <tissue evidence="4">Leaf</tissue>
    </source>
</reference>
<dbReference type="EMBL" id="DUZY01000006">
    <property type="protein sequence ID" value="DAD42823.1"/>
    <property type="molecule type" value="Genomic_DNA"/>
</dbReference>
<evidence type="ECO:0000313" key="4">
    <source>
        <dbReference type="EMBL" id="DAD42823.1"/>
    </source>
</evidence>
<gene>
    <name evidence="4" type="ORF">HUJ06_001053</name>
</gene>
<dbReference type="Proteomes" id="UP000607653">
    <property type="component" value="Unassembled WGS sequence"/>
</dbReference>
<keyword evidence="5" id="KW-1185">Reference proteome</keyword>
<evidence type="ECO:0000259" key="3">
    <source>
        <dbReference type="Pfam" id="PF23598"/>
    </source>
</evidence>
<dbReference type="Gene3D" id="3.80.10.10">
    <property type="entry name" value="Ribonuclease Inhibitor"/>
    <property type="match status" value="1"/>
</dbReference>
<dbReference type="SUPFAM" id="SSF52058">
    <property type="entry name" value="L domain-like"/>
    <property type="match status" value="1"/>
</dbReference>
<feature type="domain" description="Disease resistance R13L4/SHOC-2-like LRR" evidence="3">
    <location>
        <begin position="114"/>
        <end position="217"/>
    </location>
</feature>
<protein>
    <recommendedName>
        <fullName evidence="6">Disease resistance protein RPM1-like</fullName>
    </recommendedName>
</protein>
<name>A0A822ZE19_NELNU</name>
<dbReference type="PANTHER" id="PTHR23155">
    <property type="entry name" value="DISEASE RESISTANCE PROTEIN RP"/>
    <property type="match status" value="1"/>
</dbReference>
<dbReference type="GO" id="GO:0006952">
    <property type="term" value="P:defense response"/>
    <property type="evidence" value="ECO:0007669"/>
    <property type="project" value="InterPro"/>
</dbReference>
<dbReference type="InterPro" id="IPR032675">
    <property type="entry name" value="LRR_dom_sf"/>
</dbReference>
<comment type="caution">
    <text evidence="4">The sequence shown here is derived from an EMBL/GenBank/DDBJ whole genome shotgun (WGS) entry which is preliminary data.</text>
</comment>
<accession>A0A822ZE19</accession>
<dbReference type="PANTHER" id="PTHR23155:SF1205">
    <property type="entry name" value="DISEASE RESISTANCE PROTEIN RPM1"/>
    <property type="match status" value="1"/>
</dbReference>
<proteinExistence type="predicted"/>
<evidence type="ECO:0000256" key="1">
    <source>
        <dbReference type="ARBA" id="ARBA00022737"/>
    </source>
</evidence>
<dbReference type="InterPro" id="IPR058922">
    <property type="entry name" value="WHD_DRP"/>
</dbReference>
<evidence type="ECO:0008006" key="6">
    <source>
        <dbReference type="Google" id="ProtNLM"/>
    </source>
</evidence>
<dbReference type="Pfam" id="PF23598">
    <property type="entry name" value="LRR_14"/>
    <property type="match status" value="1"/>
</dbReference>
<dbReference type="InterPro" id="IPR055414">
    <property type="entry name" value="LRR_R13L4/SHOC2-like"/>
</dbReference>
<keyword evidence="1" id="KW-0677">Repeat</keyword>
<dbReference type="Pfam" id="PF23559">
    <property type="entry name" value="WHD_DRP"/>
    <property type="match status" value="1"/>
</dbReference>
<dbReference type="InterPro" id="IPR044974">
    <property type="entry name" value="Disease_R_plants"/>
</dbReference>